<accession>A0A0R2HPS4</accession>
<gene>
    <name evidence="1" type="ORF">IV74_GL002438</name>
</gene>
<protein>
    <recommendedName>
        <fullName evidence="3">Ubiquitin-like domain-containing protein</fullName>
    </recommendedName>
</protein>
<name>A0A0R2HPS4_CARDV</name>
<dbReference type="InterPro" id="IPR024962">
    <property type="entry name" value="YukD-like"/>
</dbReference>
<sequence>MMDQKYHINITICYQDHPEKEYDLRVSTHQTVKKFILDLDETLHIVRQKATTFQLKVENKGLLLSDNQRIHDFPVTTGDKIFIY</sequence>
<dbReference type="Pfam" id="PF08817">
    <property type="entry name" value="YukD"/>
    <property type="match status" value="1"/>
</dbReference>
<dbReference type="Gene3D" id="3.10.20.90">
    <property type="entry name" value="Phosphatidylinositol 3-kinase Catalytic Subunit, Chain A, domain 1"/>
    <property type="match status" value="1"/>
</dbReference>
<dbReference type="Proteomes" id="UP000051658">
    <property type="component" value="Unassembled WGS sequence"/>
</dbReference>
<proteinExistence type="predicted"/>
<organism evidence="1 2">
    <name type="scientific">Carnobacterium divergens DSM 20623</name>
    <dbReference type="NCBI Taxonomy" id="1449336"/>
    <lineage>
        <taxon>Bacteria</taxon>
        <taxon>Bacillati</taxon>
        <taxon>Bacillota</taxon>
        <taxon>Bacilli</taxon>
        <taxon>Lactobacillales</taxon>
        <taxon>Carnobacteriaceae</taxon>
        <taxon>Carnobacterium</taxon>
    </lineage>
</organism>
<evidence type="ECO:0000313" key="2">
    <source>
        <dbReference type="Proteomes" id="UP000051658"/>
    </source>
</evidence>
<dbReference type="eggNOG" id="COG5417">
    <property type="taxonomic scope" value="Bacteria"/>
</dbReference>
<dbReference type="EMBL" id="JQBS01000035">
    <property type="protein sequence ID" value="KRN54847.1"/>
    <property type="molecule type" value="Genomic_DNA"/>
</dbReference>
<dbReference type="PATRIC" id="fig|1449336.4.peg.2476"/>
<evidence type="ECO:0008006" key="3">
    <source>
        <dbReference type="Google" id="ProtNLM"/>
    </source>
</evidence>
<comment type="caution">
    <text evidence="1">The sequence shown here is derived from an EMBL/GenBank/DDBJ whole genome shotgun (WGS) entry which is preliminary data.</text>
</comment>
<reference evidence="1 2" key="1">
    <citation type="journal article" date="2015" name="Genome Announc.">
        <title>Expanding the biotechnology potential of lactobacilli through comparative genomics of 213 strains and associated genera.</title>
        <authorList>
            <person name="Sun Z."/>
            <person name="Harris H.M."/>
            <person name="McCann A."/>
            <person name="Guo C."/>
            <person name="Argimon S."/>
            <person name="Zhang W."/>
            <person name="Yang X."/>
            <person name="Jeffery I.B."/>
            <person name="Cooney J.C."/>
            <person name="Kagawa T.F."/>
            <person name="Liu W."/>
            <person name="Song Y."/>
            <person name="Salvetti E."/>
            <person name="Wrobel A."/>
            <person name="Rasinkangas P."/>
            <person name="Parkhill J."/>
            <person name="Rea M.C."/>
            <person name="O'Sullivan O."/>
            <person name="Ritari J."/>
            <person name="Douillard F.P."/>
            <person name="Paul Ross R."/>
            <person name="Yang R."/>
            <person name="Briner A.E."/>
            <person name="Felis G.E."/>
            <person name="de Vos W.M."/>
            <person name="Barrangou R."/>
            <person name="Klaenhammer T.R."/>
            <person name="Caufield P.W."/>
            <person name="Cui Y."/>
            <person name="Zhang H."/>
            <person name="O'Toole P.W."/>
        </authorList>
    </citation>
    <scope>NUCLEOTIDE SEQUENCE [LARGE SCALE GENOMIC DNA]</scope>
    <source>
        <strain evidence="1 2">DSM 20623</strain>
    </source>
</reference>
<dbReference type="AlphaFoldDB" id="A0A0R2HPS4"/>
<evidence type="ECO:0000313" key="1">
    <source>
        <dbReference type="EMBL" id="KRN54847.1"/>
    </source>
</evidence>
<keyword evidence="2" id="KW-1185">Reference proteome</keyword>